<organism evidence="2 3">
    <name type="scientific">Bursaphelenchus okinawaensis</name>
    <dbReference type="NCBI Taxonomy" id="465554"/>
    <lineage>
        <taxon>Eukaryota</taxon>
        <taxon>Metazoa</taxon>
        <taxon>Ecdysozoa</taxon>
        <taxon>Nematoda</taxon>
        <taxon>Chromadorea</taxon>
        <taxon>Rhabditida</taxon>
        <taxon>Tylenchina</taxon>
        <taxon>Tylenchomorpha</taxon>
        <taxon>Aphelenchoidea</taxon>
        <taxon>Aphelenchoididae</taxon>
        <taxon>Bursaphelenchus</taxon>
    </lineage>
</organism>
<reference evidence="2" key="1">
    <citation type="submission" date="2020-09" db="EMBL/GenBank/DDBJ databases">
        <authorList>
            <person name="Kikuchi T."/>
        </authorList>
    </citation>
    <scope>NUCLEOTIDE SEQUENCE</scope>
    <source>
        <strain evidence="2">SH1</strain>
    </source>
</reference>
<protein>
    <submittedName>
        <fullName evidence="2">Uncharacterized protein</fullName>
    </submittedName>
</protein>
<feature type="transmembrane region" description="Helical" evidence="1">
    <location>
        <begin position="202"/>
        <end position="222"/>
    </location>
</feature>
<feature type="transmembrane region" description="Helical" evidence="1">
    <location>
        <begin position="263"/>
        <end position="284"/>
    </location>
</feature>
<gene>
    <name evidence="2" type="ORF">BOKJ2_LOCUS3657</name>
</gene>
<evidence type="ECO:0000313" key="2">
    <source>
        <dbReference type="EMBL" id="CAD5211364.1"/>
    </source>
</evidence>
<evidence type="ECO:0000313" key="3">
    <source>
        <dbReference type="Proteomes" id="UP000614601"/>
    </source>
</evidence>
<keyword evidence="1" id="KW-0812">Transmembrane</keyword>
<keyword evidence="1" id="KW-0472">Membrane</keyword>
<proteinExistence type="predicted"/>
<accession>A0A811K6L0</accession>
<evidence type="ECO:0000256" key="1">
    <source>
        <dbReference type="SAM" id="Phobius"/>
    </source>
</evidence>
<feature type="transmembrane region" description="Helical" evidence="1">
    <location>
        <begin position="115"/>
        <end position="133"/>
    </location>
</feature>
<feature type="transmembrane region" description="Helical" evidence="1">
    <location>
        <begin position="228"/>
        <end position="251"/>
    </location>
</feature>
<feature type="transmembrane region" description="Helical" evidence="1">
    <location>
        <begin position="145"/>
        <end position="165"/>
    </location>
</feature>
<sequence>MAEVGQRYVEQFQTTVETMRRRGLALYDYGVRLGSRGMKLAERAAEVAEPMAYDFKDQLVQACSDSEGVDLSDKDHRNSVLELYLALCVLMVGVSSGELMGAFVLSGLVQYVFDTWVQVALLFLMPAYVYLNFRKNGALDDTERRVWMFGCCLCVGALLGNLFGYRLISTVPGSFFVVPLTLGLLADAEFSPSFVYKDRTRLISFTCGTALLASIIFSVIPLGHCSAAVIWMSAAHVGLLFAHFQMVSVSLKNKTFCNCEAMFGYVFPLIFIQLLVSIIFGVSAPKAN</sequence>
<dbReference type="Proteomes" id="UP000614601">
    <property type="component" value="Unassembled WGS sequence"/>
</dbReference>
<keyword evidence="1" id="KW-1133">Transmembrane helix</keyword>
<dbReference type="Proteomes" id="UP000783686">
    <property type="component" value="Unassembled WGS sequence"/>
</dbReference>
<name>A0A811K6L0_9BILA</name>
<dbReference type="OrthoDB" id="5836215at2759"/>
<dbReference type="EMBL" id="CAJFDH010000002">
    <property type="protein sequence ID" value="CAD5211364.1"/>
    <property type="molecule type" value="Genomic_DNA"/>
</dbReference>
<keyword evidence="3" id="KW-1185">Reference proteome</keyword>
<dbReference type="EMBL" id="CAJFCW020000002">
    <property type="protein sequence ID" value="CAG9093293.1"/>
    <property type="molecule type" value="Genomic_DNA"/>
</dbReference>
<comment type="caution">
    <text evidence="2">The sequence shown here is derived from an EMBL/GenBank/DDBJ whole genome shotgun (WGS) entry which is preliminary data.</text>
</comment>
<dbReference type="AlphaFoldDB" id="A0A811K6L0"/>
<feature type="transmembrane region" description="Helical" evidence="1">
    <location>
        <begin position="171"/>
        <end position="190"/>
    </location>
</feature>
<feature type="transmembrane region" description="Helical" evidence="1">
    <location>
        <begin position="83"/>
        <end position="109"/>
    </location>
</feature>